<evidence type="ECO:0000313" key="3">
    <source>
        <dbReference type="EMBL" id="URW79891.1"/>
    </source>
</evidence>
<feature type="chain" id="PRO_5039911220" description="Lipocalin-like domain-containing protein" evidence="2">
    <location>
        <begin position="27"/>
        <end position="332"/>
    </location>
</feature>
<dbReference type="EMBL" id="CP098400">
    <property type="protein sequence ID" value="URW79891.1"/>
    <property type="molecule type" value="Genomic_DNA"/>
</dbReference>
<dbReference type="AlphaFoldDB" id="A0A9J6ZQI8"/>
<organism evidence="3 4">
    <name type="scientific">Xiashengella succiniciproducens</name>
    <dbReference type="NCBI Taxonomy" id="2949635"/>
    <lineage>
        <taxon>Bacteria</taxon>
        <taxon>Pseudomonadati</taxon>
        <taxon>Bacteroidota</taxon>
        <taxon>Bacteroidia</taxon>
        <taxon>Marinilabiliales</taxon>
        <taxon>Marinilabiliaceae</taxon>
        <taxon>Xiashengella</taxon>
    </lineage>
</organism>
<reference evidence="3" key="2">
    <citation type="submission" date="2022-06" db="EMBL/GenBank/DDBJ databases">
        <title>Xiashengella guii gen. nov. sp. nov., a bacterium isolated form anaerobic digestion tank.</title>
        <authorList>
            <person name="Huang H."/>
        </authorList>
    </citation>
    <scope>NUCLEOTIDE SEQUENCE</scope>
    <source>
        <strain evidence="3">Ai-910</strain>
    </source>
</reference>
<feature type="compositionally biased region" description="Acidic residues" evidence="1">
    <location>
        <begin position="59"/>
        <end position="76"/>
    </location>
</feature>
<evidence type="ECO:0000256" key="1">
    <source>
        <dbReference type="SAM" id="MobiDB-lite"/>
    </source>
</evidence>
<dbReference type="Proteomes" id="UP001056426">
    <property type="component" value="Chromosome"/>
</dbReference>
<evidence type="ECO:0000256" key="2">
    <source>
        <dbReference type="SAM" id="SignalP"/>
    </source>
</evidence>
<name>A0A9J6ZQI8_9BACT</name>
<dbReference type="RefSeq" id="WP_250724003.1">
    <property type="nucleotide sequence ID" value="NZ_CP098400.1"/>
</dbReference>
<protein>
    <recommendedName>
        <fullName evidence="5">Lipocalin-like domain-containing protein</fullName>
    </recommendedName>
</protein>
<evidence type="ECO:0000313" key="4">
    <source>
        <dbReference type="Proteomes" id="UP001056426"/>
    </source>
</evidence>
<dbReference type="KEGG" id="alkq:M9189_00775"/>
<sequence>MKHIYNQMLVSLAFLTVLTLTTIGCSSDSDDDSSETTIEGIWKITSYRYEPISEGFSSDNEESDQQNDDAGDEENSDVDNELINISFPDEEGQQPYFYIMDGAFRHVVIANSEKQSEEKGYYSISGNEITITLGNNTQLVYGYVVKSKTLTLIRKMDGADEIYNAVLVSVDPLAKDDPGNGGNQGNGNAKGCAVSHNSSVNIGLSANPMLAPLNTDITLEKLMLAQNNNGFETRYYLTVEPKSIYSIKIVGIESDYGNVHDYFKYIEVSATDAFSTDRPLISGQVKDGDPLPTYKVMPSTSCLYIKLFSYEENVKITLRIDGTDPEQTDNEE</sequence>
<proteinExistence type="predicted"/>
<feature type="region of interest" description="Disordered" evidence="1">
    <location>
        <begin position="53"/>
        <end position="76"/>
    </location>
</feature>
<accession>A0A9J6ZQI8</accession>
<dbReference type="PROSITE" id="PS51257">
    <property type="entry name" value="PROKAR_LIPOPROTEIN"/>
    <property type="match status" value="1"/>
</dbReference>
<reference evidence="3" key="1">
    <citation type="submission" date="2022-05" db="EMBL/GenBank/DDBJ databases">
        <authorList>
            <person name="Sun X."/>
        </authorList>
    </citation>
    <scope>NUCLEOTIDE SEQUENCE</scope>
    <source>
        <strain evidence="3">Ai-910</strain>
    </source>
</reference>
<evidence type="ECO:0008006" key="5">
    <source>
        <dbReference type="Google" id="ProtNLM"/>
    </source>
</evidence>
<keyword evidence="4" id="KW-1185">Reference proteome</keyword>
<feature type="signal peptide" evidence="2">
    <location>
        <begin position="1"/>
        <end position="26"/>
    </location>
</feature>
<gene>
    <name evidence="3" type="ORF">M9189_00775</name>
</gene>
<keyword evidence="2" id="KW-0732">Signal</keyword>